<feature type="region of interest" description="Disordered" evidence="1">
    <location>
        <begin position="1"/>
        <end position="43"/>
    </location>
</feature>
<feature type="compositionally biased region" description="Basic residues" evidence="1">
    <location>
        <begin position="14"/>
        <end position="29"/>
    </location>
</feature>
<comment type="caution">
    <text evidence="2">The sequence shown here is derived from an EMBL/GenBank/DDBJ whole genome shotgun (WGS) entry which is preliminary data.</text>
</comment>
<reference evidence="2 3" key="1">
    <citation type="journal article" date="2020" name="BMC Genomics">
        <title>Intraspecific diversification of the crop wild relative Brassica cretica Lam. using demographic model selection.</title>
        <authorList>
            <person name="Kioukis A."/>
            <person name="Michalopoulou V.A."/>
            <person name="Briers L."/>
            <person name="Pirintsos S."/>
            <person name="Studholme D.J."/>
            <person name="Pavlidis P."/>
            <person name="Sarris P.F."/>
        </authorList>
    </citation>
    <scope>NUCLEOTIDE SEQUENCE [LARGE SCALE GENOMIC DNA]</scope>
    <source>
        <strain evidence="3">cv. PFS-1207/04</strain>
    </source>
</reference>
<keyword evidence="3" id="KW-1185">Reference proteome</keyword>
<feature type="compositionally biased region" description="Basic and acidic residues" evidence="1">
    <location>
        <begin position="1"/>
        <end position="13"/>
    </location>
</feature>
<proteinExistence type="predicted"/>
<gene>
    <name evidence="2" type="ORF">DY000_02035475</name>
</gene>
<organism evidence="2 3">
    <name type="scientific">Brassica cretica</name>
    <name type="common">Mustard</name>
    <dbReference type="NCBI Taxonomy" id="69181"/>
    <lineage>
        <taxon>Eukaryota</taxon>
        <taxon>Viridiplantae</taxon>
        <taxon>Streptophyta</taxon>
        <taxon>Embryophyta</taxon>
        <taxon>Tracheophyta</taxon>
        <taxon>Spermatophyta</taxon>
        <taxon>Magnoliopsida</taxon>
        <taxon>eudicotyledons</taxon>
        <taxon>Gunneridae</taxon>
        <taxon>Pentapetalae</taxon>
        <taxon>rosids</taxon>
        <taxon>malvids</taxon>
        <taxon>Brassicales</taxon>
        <taxon>Brassicaceae</taxon>
        <taxon>Brassiceae</taxon>
        <taxon>Brassica</taxon>
    </lineage>
</organism>
<protein>
    <submittedName>
        <fullName evidence="2">Uncharacterized protein</fullName>
    </submittedName>
</protein>
<evidence type="ECO:0000313" key="3">
    <source>
        <dbReference type="Proteomes" id="UP000266723"/>
    </source>
</evidence>
<name>A0ABQ7DJ07_BRACR</name>
<evidence type="ECO:0000256" key="1">
    <source>
        <dbReference type="SAM" id="MobiDB-lite"/>
    </source>
</evidence>
<dbReference type="Proteomes" id="UP000266723">
    <property type="component" value="Unassembled WGS sequence"/>
</dbReference>
<sequence length="85" mass="9885">MLKEPSLPRDRAGRPPRKKARHRRLKRSNHRSDSQKNLKTQGEIKQDLAQTKEEEQILPHVAAVRSTANHGGRSVAMEFFFFFSF</sequence>
<accession>A0ABQ7DJ07</accession>
<evidence type="ECO:0000313" key="2">
    <source>
        <dbReference type="EMBL" id="KAF3578074.1"/>
    </source>
</evidence>
<dbReference type="EMBL" id="QGKV02000649">
    <property type="protein sequence ID" value="KAF3578074.1"/>
    <property type="molecule type" value="Genomic_DNA"/>
</dbReference>
<feature type="compositionally biased region" description="Basic and acidic residues" evidence="1">
    <location>
        <begin position="30"/>
        <end position="43"/>
    </location>
</feature>